<keyword evidence="2" id="KW-1185">Reference proteome</keyword>
<proteinExistence type="predicted"/>
<gene>
    <name evidence="1" type="ORF">Tco_1111254</name>
</gene>
<dbReference type="EMBL" id="BQNB010020911">
    <property type="protein sequence ID" value="GJU00916.1"/>
    <property type="molecule type" value="Genomic_DNA"/>
</dbReference>
<dbReference type="Proteomes" id="UP001151760">
    <property type="component" value="Unassembled WGS sequence"/>
</dbReference>
<protein>
    <submittedName>
        <fullName evidence="1">Uncharacterized protein</fullName>
    </submittedName>
</protein>
<name>A0ABQ5ILJ9_9ASTR</name>
<reference evidence="1" key="1">
    <citation type="journal article" date="2022" name="Int. J. Mol. Sci.">
        <title>Draft Genome of Tanacetum Coccineum: Genomic Comparison of Closely Related Tanacetum-Family Plants.</title>
        <authorList>
            <person name="Yamashiro T."/>
            <person name="Shiraishi A."/>
            <person name="Nakayama K."/>
            <person name="Satake H."/>
        </authorList>
    </citation>
    <scope>NUCLEOTIDE SEQUENCE</scope>
</reference>
<reference evidence="1" key="2">
    <citation type="submission" date="2022-01" db="EMBL/GenBank/DDBJ databases">
        <authorList>
            <person name="Yamashiro T."/>
            <person name="Shiraishi A."/>
            <person name="Satake H."/>
            <person name="Nakayama K."/>
        </authorList>
    </citation>
    <scope>NUCLEOTIDE SEQUENCE</scope>
</reference>
<sequence>MGSQRKENIQRIHNEISTFIFNGTEGGCLKPIRWFERIKPIKSHGNELKRLLTVKYYLELKSENGSEILLKLGCERIDLKGLHLEIPKKLSRLCQNMVPNRGNSWINVLHQMDYSEVLREKMVTASKPSTWRKPQHSLSRD</sequence>
<comment type="caution">
    <text evidence="1">The sequence shown here is derived from an EMBL/GenBank/DDBJ whole genome shotgun (WGS) entry which is preliminary data.</text>
</comment>
<evidence type="ECO:0000313" key="2">
    <source>
        <dbReference type="Proteomes" id="UP001151760"/>
    </source>
</evidence>
<organism evidence="1 2">
    <name type="scientific">Tanacetum coccineum</name>
    <dbReference type="NCBI Taxonomy" id="301880"/>
    <lineage>
        <taxon>Eukaryota</taxon>
        <taxon>Viridiplantae</taxon>
        <taxon>Streptophyta</taxon>
        <taxon>Embryophyta</taxon>
        <taxon>Tracheophyta</taxon>
        <taxon>Spermatophyta</taxon>
        <taxon>Magnoliopsida</taxon>
        <taxon>eudicotyledons</taxon>
        <taxon>Gunneridae</taxon>
        <taxon>Pentapetalae</taxon>
        <taxon>asterids</taxon>
        <taxon>campanulids</taxon>
        <taxon>Asterales</taxon>
        <taxon>Asteraceae</taxon>
        <taxon>Asteroideae</taxon>
        <taxon>Anthemideae</taxon>
        <taxon>Anthemidinae</taxon>
        <taxon>Tanacetum</taxon>
    </lineage>
</organism>
<accession>A0ABQ5ILJ9</accession>
<evidence type="ECO:0000313" key="1">
    <source>
        <dbReference type="EMBL" id="GJU00916.1"/>
    </source>
</evidence>